<dbReference type="SMART" id="SM00138">
    <property type="entry name" value="MeTrc"/>
    <property type="match status" value="1"/>
</dbReference>
<protein>
    <recommendedName>
        <fullName evidence="1">CheR-type methyltransferase domain-containing protein</fullName>
    </recommendedName>
</protein>
<dbReference type="InterPro" id="IPR029063">
    <property type="entry name" value="SAM-dependent_MTases_sf"/>
</dbReference>
<dbReference type="PANTHER" id="PTHR24422:SF10">
    <property type="entry name" value="CHEMOTAXIS PROTEIN METHYLTRANSFERASE 2"/>
    <property type="match status" value="1"/>
</dbReference>
<dbReference type="PANTHER" id="PTHR24422">
    <property type="entry name" value="CHEMOTAXIS PROTEIN METHYLTRANSFERASE"/>
    <property type="match status" value="1"/>
</dbReference>
<dbReference type="SUPFAM" id="SSF53335">
    <property type="entry name" value="S-adenosyl-L-methionine-dependent methyltransferases"/>
    <property type="match status" value="1"/>
</dbReference>
<name>A0ABS5JPS3_9BACT</name>
<dbReference type="Pfam" id="PF01739">
    <property type="entry name" value="CheR"/>
    <property type="match status" value="1"/>
</dbReference>
<dbReference type="PRINTS" id="PR00996">
    <property type="entry name" value="CHERMTFRASE"/>
</dbReference>
<accession>A0ABS5JPS3</accession>
<dbReference type="InterPro" id="IPR022642">
    <property type="entry name" value="CheR_C"/>
</dbReference>
<evidence type="ECO:0000313" key="2">
    <source>
        <dbReference type="EMBL" id="MBS2096827.1"/>
    </source>
</evidence>
<sequence>MALNYSIREIRELSEVLTQETQMPFNQMSQSFLKRRLYLFGEKKGVKKNEQLLAGLKDEAFKDDLINNIVVPVTELFRDPGLWRKIREYFLSLSDQSVIKVWIPQIASGEELYTLLIVAQETGVLDKIEVTAGYCASVTKELVEQGVIFSKKMDTNLYNYKRYEGKQSLEGYMEDDEGVLKLKSSFWSKINFKKGCVTISKPDEKVDLVLFRNVMLYYKKDYHSVLKEAIDSSLKPGGWLCIGVREQFPTPYSDRFECIDQKEKVFLKFNALTQ</sequence>
<dbReference type="CDD" id="cd02440">
    <property type="entry name" value="AdoMet_MTases"/>
    <property type="match status" value="1"/>
</dbReference>
<organism evidence="2 3">
    <name type="scientific">Carboxylicivirga linearis</name>
    <dbReference type="NCBI Taxonomy" id="1628157"/>
    <lineage>
        <taxon>Bacteria</taxon>
        <taxon>Pseudomonadati</taxon>
        <taxon>Bacteroidota</taxon>
        <taxon>Bacteroidia</taxon>
        <taxon>Marinilabiliales</taxon>
        <taxon>Marinilabiliaceae</taxon>
        <taxon>Carboxylicivirga</taxon>
    </lineage>
</organism>
<dbReference type="InterPro" id="IPR050903">
    <property type="entry name" value="Bact_Chemotaxis_MeTrfase"/>
</dbReference>
<dbReference type="EMBL" id="JAGUCO010000001">
    <property type="protein sequence ID" value="MBS2096827.1"/>
    <property type="molecule type" value="Genomic_DNA"/>
</dbReference>
<dbReference type="InterPro" id="IPR000780">
    <property type="entry name" value="CheR_MeTrfase"/>
</dbReference>
<reference evidence="2 3" key="1">
    <citation type="journal article" date="2015" name="Int. J. Syst. Evol. Microbiol.">
        <title>Carboxylicivirga linearis sp. nov., isolated from a sea cucumber culture pond.</title>
        <authorList>
            <person name="Wang F.Q."/>
            <person name="Zhou Y.X."/>
            <person name="Lin X.Z."/>
            <person name="Chen G.J."/>
            <person name="Du Z.J."/>
        </authorList>
    </citation>
    <scope>NUCLEOTIDE SEQUENCE [LARGE SCALE GENOMIC DNA]</scope>
    <source>
        <strain evidence="2 3">FB218</strain>
    </source>
</reference>
<gene>
    <name evidence="2" type="ORF">KEM10_00970</name>
</gene>
<keyword evidence="3" id="KW-1185">Reference proteome</keyword>
<dbReference type="PROSITE" id="PS50123">
    <property type="entry name" value="CHER"/>
    <property type="match status" value="1"/>
</dbReference>
<evidence type="ECO:0000313" key="3">
    <source>
        <dbReference type="Proteomes" id="UP000708576"/>
    </source>
</evidence>
<feature type="domain" description="CheR-type methyltransferase" evidence="1">
    <location>
        <begin position="1"/>
        <end position="257"/>
    </location>
</feature>
<dbReference type="Proteomes" id="UP000708576">
    <property type="component" value="Unassembled WGS sequence"/>
</dbReference>
<evidence type="ECO:0000259" key="1">
    <source>
        <dbReference type="PROSITE" id="PS50123"/>
    </source>
</evidence>
<dbReference type="Gene3D" id="3.40.50.150">
    <property type="entry name" value="Vaccinia Virus protein VP39"/>
    <property type="match status" value="1"/>
</dbReference>
<proteinExistence type="predicted"/>
<dbReference type="RefSeq" id="WP_212212304.1">
    <property type="nucleotide sequence ID" value="NZ_JAGUCO010000001.1"/>
</dbReference>
<comment type="caution">
    <text evidence="2">The sequence shown here is derived from an EMBL/GenBank/DDBJ whole genome shotgun (WGS) entry which is preliminary data.</text>
</comment>